<dbReference type="EMBL" id="JAASRM010000001">
    <property type="protein sequence ID" value="NIK87687.1"/>
    <property type="molecule type" value="Genomic_DNA"/>
</dbReference>
<dbReference type="InterPro" id="IPR010865">
    <property type="entry name" value="DUF1499"/>
</dbReference>
<dbReference type="RefSeq" id="WP_167081520.1">
    <property type="nucleotide sequence ID" value="NZ_BAAADC010000001.1"/>
</dbReference>
<keyword evidence="1" id="KW-0812">Transmembrane</keyword>
<organism evidence="2 3">
    <name type="scientific">Rhizomicrobium palustre</name>
    <dbReference type="NCBI Taxonomy" id="189966"/>
    <lineage>
        <taxon>Bacteria</taxon>
        <taxon>Pseudomonadati</taxon>
        <taxon>Pseudomonadota</taxon>
        <taxon>Alphaproteobacteria</taxon>
        <taxon>Micropepsales</taxon>
        <taxon>Micropepsaceae</taxon>
        <taxon>Rhizomicrobium</taxon>
    </lineage>
</organism>
<gene>
    <name evidence="2" type="ORF">FHS83_001005</name>
</gene>
<accession>A0A846MXH8</accession>
<dbReference type="Pfam" id="PF07386">
    <property type="entry name" value="DUF1499"/>
    <property type="match status" value="1"/>
</dbReference>
<evidence type="ECO:0000256" key="1">
    <source>
        <dbReference type="SAM" id="Phobius"/>
    </source>
</evidence>
<proteinExistence type="predicted"/>
<evidence type="ECO:0000313" key="2">
    <source>
        <dbReference type="EMBL" id="NIK87687.1"/>
    </source>
</evidence>
<keyword evidence="3" id="KW-1185">Reference proteome</keyword>
<feature type="transmembrane region" description="Helical" evidence="1">
    <location>
        <begin position="73"/>
        <end position="96"/>
    </location>
</feature>
<evidence type="ECO:0000313" key="3">
    <source>
        <dbReference type="Proteomes" id="UP000570514"/>
    </source>
</evidence>
<reference evidence="2 3" key="1">
    <citation type="submission" date="2020-03" db="EMBL/GenBank/DDBJ databases">
        <title>Genomic Encyclopedia of Type Strains, Phase IV (KMG-IV): sequencing the most valuable type-strain genomes for metagenomic binning, comparative biology and taxonomic classification.</title>
        <authorList>
            <person name="Goeker M."/>
        </authorList>
    </citation>
    <scope>NUCLEOTIDE SEQUENCE [LARGE SCALE GENOMIC DNA]</scope>
    <source>
        <strain evidence="2 3">DSM 19867</strain>
    </source>
</reference>
<dbReference type="AlphaFoldDB" id="A0A846MXH8"/>
<feature type="transmembrane region" description="Helical" evidence="1">
    <location>
        <begin position="38"/>
        <end position="61"/>
    </location>
</feature>
<keyword evidence="1" id="KW-0472">Membrane</keyword>
<dbReference type="PROSITE" id="PS51257">
    <property type="entry name" value="PROKAR_LIPOPROTEIN"/>
    <property type="match status" value="1"/>
</dbReference>
<protein>
    <submittedName>
        <fullName evidence="2">Uncharacterized protein (DUF1499 family)</fullName>
    </submittedName>
</protein>
<keyword evidence="1" id="KW-1133">Transmembrane helix</keyword>
<comment type="caution">
    <text evidence="2">The sequence shown here is derived from an EMBL/GenBank/DDBJ whole genome shotgun (WGS) entry which is preliminary data.</text>
</comment>
<sequence>MRHQPLLARLSFAAFLIGLTIAAVACGGTRAGHWTLDFGIKVLIPGLGFGITGLFLGAAWIWRALAMNNSLGWRLGTIGLIGSAILTGIPANHLWLTYSLPPIHDISTDIGNAPEFVTLKRLRQGAPNPASYDGPTVVTYGGERMTTSVAQKYTWQEIKSLEPLDNRMPQPRLVAKYFWRALNAVNGLGWTVAAFNLKDGRIEATSTSPFFGIVSDIVIRVKPAGSFGARIDIRAKSRVGQSDAGRNAALVKAFLKRESGH</sequence>
<name>A0A846MXH8_9PROT</name>
<dbReference type="Proteomes" id="UP000570514">
    <property type="component" value="Unassembled WGS sequence"/>
</dbReference>